<keyword evidence="3" id="KW-0540">Nuclease</keyword>
<evidence type="ECO:0000313" key="3">
    <source>
        <dbReference type="EMBL" id="QAV20140.1"/>
    </source>
</evidence>
<dbReference type="KEGG" id="pchi:PC41400_21715"/>
<accession>A0A410X0K7</accession>
<organism evidence="3 4">
    <name type="scientific">Paenibacillus chitinolyticus</name>
    <dbReference type="NCBI Taxonomy" id="79263"/>
    <lineage>
        <taxon>Bacteria</taxon>
        <taxon>Bacillati</taxon>
        <taxon>Bacillota</taxon>
        <taxon>Bacilli</taxon>
        <taxon>Bacillales</taxon>
        <taxon>Paenibacillaceae</taxon>
        <taxon>Paenibacillus</taxon>
    </lineage>
</organism>
<evidence type="ECO:0000256" key="1">
    <source>
        <dbReference type="SAM" id="MobiDB-lite"/>
    </source>
</evidence>
<protein>
    <submittedName>
        <fullName evidence="3">HNH endonuclease</fullName>
    </submittedName>
</protein>
<evidence type="ECO:0000313" key="4">
    <source>
        <dbReference type="Proteomes" id="UP000288943"/>
    </source>
</evidence>
<dbReference type="Gene3D" id="1.10.30.50">
    <property type="match status" value="1"/>
</dbReference>
<dbReference type="OrthoDB" id="2662325at2"/>
<reference evidence="3 4" key="1">
    <citation type="submission" date="2018-01" db="EMBL/GenBank/DDBJ databases">
        <title>The whole genome sequencing and assembly of Paenibacillus chitinolyticus KCCM 41400 strain.</title>
        <authorList>
            <person name="Kim J.-Y."/>
            <person name="Park M.-K."/>
            <person name="Lee Y.-J."/>
            <person name="Yi H."/>
            <person name="Bahn Y.-S."/>
            <person name="Kim J.F."/>
            <person name="Lee D.-W."/>
        </authorList>
    </citation>
    <scope>NUCLEOTIDE SEQUENCE [LARGE SCALE GENOMIC DNA]</scope>
    <source>
        <strain evidence="3 4">KCCM 41400</strain>
    </source>
</reference>
<dbReference type="AlphaFoldDB" id="A0A410X0K7"/>
<sequence>MFKKKRKEVAPWRQGITAHHNRRPSKADRAEFPTTVIKELIQEADGRCQCCGLLPDTTTHHVMPRGRGGRGVKTNGMRLNGVCHDRIQTNEEELQYWISEWTRRYGPYFWYDAQDFEELEKRKAKEFQMHEQAERLQPVMELLSNATGRKLKPSERRLVHEIGAKPDRLMVFQQLLQDTVGPGITNMDKQFGYGRFDD</sequence>
<dbReference type="EMBL" id="JAMDMJ010000054">
    <property type="protein sequence ID" value="MCY9599684.1"/>
    <property type="molecule type" value="Genomic_DNA"/>
</dbReference>
<keyword evidence="3" id="KW-0378">Hydrolase</keyword>
<name>A0A410X0K7_9BACL</name>
<feature type="region of interest" description="Disordered" evidence="1">
    <location>
        <begin position="1"/>
        <end position="28"/>
    </location>
</feature>
<dbReference type="GeneID" id="95377413"/>
<keyword evidence="3" id="KW-0255">Endonuclease</keyword>
<dbReference type="CDD" id="cd00085">
    <property type="entry name" value="HNHc"/>
    <property type="match status" value="1"/>
</dbReference>
<dbReference type="Proteomes" id="UP000288943">
    <property type="component" value="Chromosome"/>
</dbReference>
<dbReference type="Proteomes" id="UP001527202">
    <property type="component" value="Unassembled WGS sequence"/>
</dbReference>
<dbReference type="InterPro" id="IPR003615">
    <property type="entry name" value="HNH_nuc"/>
</dbReference>
<gene>
    <name evidence="2" type="ORF">M5X16_28465</name>
    <name evidence="3" type="ORF">PC41400_21715</name>
</gene>
<evidence type="ECO:0000313" key="2">
    <source>
        <dbReference type="EMBL" id="MCY9599684.1"/>
    </source>
</evidence>
<dbReference type="GO" id="GO:0004519">
    <property type="term" value="F:endonuclease activity"/>
    <property type="evidence" value="ECO:0007669"/>
    <property type="project" value="UniProtKB-KW"/>
</dbReference>
<keyword evidence="5" id="KW-1185">Reference proteome</keyword>
<reference evidence="2 5" key="2">
    <citation type="submission" date="2022-05" db="EMBL/GenBank/DDBJ databases">
        <title>Genome Sequencing of Bee-Associated Microbes.</title>
        <authorList>
            <person name="Dunlap C."/>
        </authorList>
    </citation>
    <scope>NUCLEOTIDE SEQUENCE [LARGE SCALE GENOMIC DNA]</scope>
    <source>
        <strain evidence="2 5">NRRL B-23120</strain>
    </source>
</reference>
<evidence type="ECO:0000313" key="5">
    <source>
        <dbReference type="Proteomes" id="UP001527202"/>
    </source>
</evidence>
<dbReference type="EMBL" id="CP026520">
    <property type="protein sequence ID" value="QAV20140.1"/>
    <property type="molecule type" value="Genomic_DNA"/>
</dbReference>
<dbReference type="RefSeq" id="WP_042232895.1">
    <property type="nucleotide sequence ID" value="NZ_CP026520.1"/>
</dbReference>
<proteinExistence type="predicted"/>